<sequence>MHIKSIQMPFGYPRTIQYRAWYYSGPKCPHLHNTIGEIGDIFFLKDTSTTPPTYSIYYKHQLINSSSNSSWIKAKDVLGSVRHPIEHARSLEYKIDGTPKNFPIWGNPRNDEDRKLYKQALEELNITIKQGVKGFLKIFAQEGTLHVPINVDNIAGNHPHNPIVVEELAGHDSSNPIAVDCKLKLRILV</sequence>
<reference evidence="1" key="1">
    <citation type="submission" date="2022-07" db="EMBL/GenBank/DDBJ databases">
        <title>Genome Sequence of Agrocybe chaxingu.</title>
        <authorList>
            <person name="Buettner E."/>
        </authorList>
    </citation>
    <scope>NUCLEOTIDE SEQUENCE</scope>
    <source>
        <strain evidence="1">MP-N11</strain>
    </source>
</reference>
<protein>
    <submittedName>
        <fullName evidence="1">Uncharacterized protein</fullName>
    </submittedName>
</protein>
<organism evidence="1 2">
    <name type="scientific">Agrocybe chaxingu</name>
    <dbReference type="NCBI Taxonomy" id="84603"/>
    <lineage>
        <taxon>Eukaryota</taxon>
        <taxon>Fungi</taxon>
        <taxon>Dikarya</taxon>
        <taxon>Basidiomycota</taxon>
        <taxon>Agaricomycotina</taxon>
        <taxon>Agaricomycetes</taxon>
        <taxon>Agaricomycetidae</taxon>
        <taxon>Agaricales</taxon>
        <taxon>Agaricineae</taxon>
        <taxon>Strophariaceae</taxon>
        <taxon>Agrocybe</taxon>
    </lineage>
</organism>
<evidence type="ECO:0000313" key="1">
    <source>
        <dbReference type="EMBL" id="KAJ3501434.1"/>
    </source>
</evidence>
<dbReference type="EMBL" id="JANKHO010001436">
    <property type="protein sequence ID" value="KAJ3501434.1"/>
    <property type="molecule type" value="Genomic_DNA"/>
</dbReference>
<comment type="caution">
    <text evidence="1">The sequence shown here is derived from an EMBL/GenBank/DDBJ whole genome shotgun (WGS) entry which is preliminary data.</text>
</comment>
<proteinExistence type="predicted"/>
<dbReference type="Proteomes" id="UP001148786">
    <property type="component" value="Unassembled WGS sequence"/>
</dbReference>
<gene>
    <name evidence="1" type="ORF">NLJ89_g9341</name>
</gene>
<accession>A0A9W8MRB7</accession>
<evidence type="ECO:0000313" key="2">
    <source>
        <dbReference type="Proteomes" id="UP001148786"/>
    </source>
</evidence>
<dbReference type="AlphaFoldDB" id="A0A9W8MRB7"/>
<keyword evidence="2" id="KW-1185">Reference proteome</keyword>
<name>A0A9W8MRB7_9AGAR</name>